<reference evidence="1" key="1">
    <citation type="submission" date="2022-12" db="EMBL/GenBank/DDBJ databases">
        <title>Genome Sequence of Lasiodiplodia mahajangana.</title>
        <authorList>
            <person name="Buettner E."/>
        </authorList>
    </citation>
    <scope>NUCLEOTIDE SEQUENCE</scope>
    <source>
        <strain evidence="1">VT137</strain>
    </source>
</reference>
<evidence type="ECO:0000313" key="2">
    <source>
        <dbReference type="Proteomes" id="UP001153332"/>
    </source>
</evidence>
<dbReference type="Proteomes" id="UP001153332">
    <property type="component" value="Unassembled WGS sequence"/>
</dbReference>
<name>A0ACC2JIR1_9PEZI</name>
<organism evidence="1 2">
    <name type="scientific">Lasiodiplodia mahajangana</name>
    <dbReference type="NCBI Taxonomy" id="1108764"/>
    <lineage>
        <taxon>Eukaryota</taxon>
        <taxon>Fungi</taxon>
        <taxon>Dikarya</taxon>
        <taxon>Ascomycota</taxon>
        <taxon>Pezizomycotina</taxon>
        <taxon>Dothideomycetes</taxon>
        <taxon>Dothideomycetes incertae sedis</taxon>
        <taxon>Botryosphaeriales</taxon>
        <taxon>Botryosphaeriaceae</taxon>
        <taxon>Lasiodiplodia</taxon>
    </lineage>
</organism>
<accession>A0ACC2JIR1</accession>
<sequence>MEDKKSATVLVRKFIDQHASSIHPVISVPSYYVEATQQYVLLEEYSELEDTLDEYIKAMREARFDIEFDPKNCTWQDVLEQLSKAEQESEAKQKAWHRKARRAVAKVSEDVNPWLKLIPSENGLSVLNGGLAVFFQAVRRAEGNRDDLLEAFRDIPSAIQKAADNLTIFPSDTSLKGSVKVLYQTILRELPHLIELLLHRLGHKILAPLRTQSTAASITERVRRIKHAKVELDDRMTTLTRLTSVETLEGVRAVKETQDQSVLLQLSIHQDVRSHQEELKKDILEAIGPRDTMVPKNAFSHLLKDEFDKIRRDQLKMLLRELEEQRHRNASLDSPSPNNVLDILSVDLQKLATDLKYVLRRDISFDAASKGQARYLIQREEFKEWFFSPEPGLLAVNGNLSCSGTSKISPLSLVCAEMVNFLEGVDNEVILYFFCSENTASENGLPGPQKIMRGILAQLLASLDQQSDLLSNRYGLDLVFMDSQRWHEQLRSLDLRTLCTTFWKLIQQMRPTTVFCVIDGISCYEREEWRDDVLFLIEELEGMVRDAMLRPRLKILITYATRARYQVEGVPSIWLRVGEISQR</sequence>
<proteinExistence type="predicted"/>
<evidence type="ECO:0000313" key="1">
    <source>
        <dbReference type="EMBL" id="KAJ8127182.1"/>
    </source>
</evidence>
<comment type="caution">
    <text evidence="1">The sequence shown here is derived from an EMBL/GenBank/DDBJ whole genome shotgun (WGS) entry which is preliminary data.</text>
</comment>
<gene>
    <name evidence="1" type="ORF">O1611_g6456</name>
</gene>
<dbReference type="EMBL" id="JAPUUL010001527">
    <property type="protein sequence ID" value="KAJ8127182.1"/>
    <property type="molecule type" value="Genomic_DNA"/>
</dbReference>
<protein>
    <submittedName>
        <fullName evidence="1">Uncharacterized protein</fullName>
    </submittedName>
</protein>
<keyword evidence="2" id="KW-1185">Reference proteome</keyword>